<evidence type="ECO:0000313" key="4">
    <source>
        <dbReference type="EMBL" id="GFS04561.1"/>
    </source>
</evidence>
<keyword evidence="1 2" id="KW-1015">Disulfide bond</keyword>
<dbReference type="Gene3D" id="4.10.400.10">
    <property type="entry name" value="Low-density Lipoprotein Receptor"/>
    <property type="match status" value="1"/>
</dbReference>
<evidence type="ECO:0000256" key="1">
    <source>
        <dbReference type="ARBA" id="ARBA00023157"/>
    </source>
</evidence>
<name>A0AAV4I4N0_9GAST</name>
<feature type="non-terminal residue" evidence="4">
    <location>
        <position position="1"/>
    </location>
</feature>
<dbReference type="SUPFAM" id="SSF57424">
    <property type="entry name" value="LDL receptor-like module"/>
    <property type="match status" value="1"/>
</dbReference>
<dbReference type="InterPro" id="IPR013783">
    <property type="entry name" value="Ig-like_fold"/>
</dbReference>
<dbReference type="SMART" id="SM00192">
    <property type="entry name" value="LDLa"/>
    <property type="match status" value="1"/>
</dbReference>
<dbReference type="CDD" id="cd00112">
    <property type="entry name" value="LDLa"/>
    <property type="match status" value="1"/>
</dbReference>
<dbReference type="SUPFAM" id="SSF48726">
    <property type="entry name" value="Immunoglobulin"/>
    <property type="match status" value="1"/>
</dbReference>
<dbReference type="EMBL" id="BMAT01006031">
    <property type="protein sequence ID" value="GFS04561.1"/>
    <property type="molecule type" value="Genomic_DNA"/>
</dbReference>
<feature type="disulfide bond" evidence="2">
    <location>
        <begin position="25"/>
        <end position="40"/>
    </location>
</feature>
<sequence>YTFCKLGEFSCVQDKITCLPGKYACDGHIDCRSSEDETNCRLDLASNTVEPRLNEIFILECKASGGAEFNQSIYWFMQCHDLTGQLPHNISIPLLPDHSNDFEIKTRGVYGEYTSELRIKRLTPKFLGTFWCTTGHLISSKFDLKLDKNTEGSQRLAQNANSERCPGDLSRRLTTR</sequence>
<dbReference type="InterPro" id="IPR036055">
    <property type="entry name" value="LDL_receptor-like_sf"/>
</dbReference>
<comment type="caution">
    <text evidence="2">Lacks conserved residue(s) required for the propagation of feature annotation.</text>
</comment>
<feature type="compositionally biased region" description="Basic and acidic residues" evidence="3">
    <location>
        <begin position="165"/>
        <end position="176"/>
    </location>
</feature>
<feature type="compositionally biased region" description="Polar residues" evidence="3">
    <location>
        <begin position="153"/>
        <end position="162"/>
    </location>
</feature>
<dbReference type="Gene3D" id="2.60.40.10">
    <property type="entry name" value="Immunoglobulins"/>
    <property type="match status" value="1"/>
</dbReference>
<accession>A0AAV4I4N0</accession>
<dbReference type="InterPro" id="IPR023415">
    <property type="entry name" value="LDLR_class-A_CS"/>
</dbReference>
<dbReference type="Pfam" id="PF00057">
    <property type="entry name" value="Ldl_recept_a"/>
    <property type="match status" value="1"/>
</dbReference>
<gene>
    <name evidence="4" type="ORF">ElyMa_002914500</name>
</gene>
<dbReference type="AlphaFoldDB" id="A0AAV4I4N0"/>
<dbReference type="PROSITE" id="PS01209">
    <property type="entry name" value="LDLRA_1"/>
    <property type="match status" value="1"/>
</dbReference>
<evidence type="ECO:0000256" key="2">
    <source>
        <dbReference type="PROSITE-ProRule" id="PRU00124"/>
    </source>
</evidence>
<evidence type="ECO:0008006" key="6">
    <source>
        <dbReference type="Google" id="ProtNLM"/>
    </source>
</evidence>
<protein>
    <recommendedName>
        <fullName evidence="6">Ig-like domain-containing protein</fullName>
    </recommendedName>
</protein>
<comment type="caution">
    <text evidence="4">The sequence shown here is derived from an EMBL/GenBank/DDBJ whole genome shotgun (WGS) entry which is preliminary data.</text>
</comment>
<feature type="region of interest" description="Disordered" evidence="3">
    <location>
        <begin position="153"/>
        <end position="176"/>
    </location>
</feature>
<dbReference type="InterPro" id="IPR002172">
    <property type="entry name" value="LDrepeatLR_classA_rpt"/>
</dbReference>
<keyword evidence="5" id="KW-1185">Reference proteome</keyword>
<dbReference type="PROSITE" id="PS50068">
    <property type="entry name" value="LDLRA_2"/>
    <property type="match status" value="1"/>
</dbReference>
<evidence type="ECO:0000256" key="3">
    <source>
        <dbReference type="SAM" id="MobiDB-lite"/>
    </source>
</evidence>
<evidence type="ECO:0000313" key="5">
    <source>
        <dbReference type="Proteomes" id="UP000762676"/>
    </source>
</evidence>
<reference evidence="4 5" key="1">
    <citation type="journal article" date="2021" name="Elife">
        <title>Chloroplast acquisition without the gene transfer in kleptoplastic sea slugs, Plakobranchus ocellatus.</title>
        <authorList>
            <person name="Maeda T."/>
            <person name="Takahashi S."/>
            <person name="Yoshida T."/>
            <person name="Shimamura S."/>
            <person name="Takaki Y."/>
            <person name="Nagai Y."/>
            <person name="Toyoda A."/>
            <person name="Suzuki Y."/>
            <person name="Arimoto A."/>
            <person name="Ishii H."/>
            <person name="Satoh N."/>
            <person name="Nishiyama T."/>
            <person name="Hasebe M."/>
            <person name="Maruyama T."/>
            <person name="Minagawa J."/>
            <person name="Obokata J."/>
            <person name="Shigenobu S."/>
        </authorList>
    </citation>
    <scope>NUCLEOTIDE SEQUENCE [LARGE SCALE GENOMIC DNA]</scope>
</reference>
<dbReference type="Proteomes" id="UP000762676">
    <property type="component" value="Unassembled WGS sequence"/>
</dbReference>
<dbReference type="InterPro" id="IPR036179">
    <property type="entry name" value="Ig-like_dom_sf"/>
</dbReference>
<organism evidence="4 5">
    <name type="scientific">Elysia marginata</name>
    <dbReference type="NCBI Taxonomy" id="1093978"/>
    <lineage>
        <taxon>Eukaryota</taxon>
        <taxon>Metazoa</taxon>
        <taxon>Spiralia</taxon>
        <taxon>Lophotrochozoa</taxon>
        <taxon>Mollusca</taxon>
        <taxon>Gastropoda</taxon>
        <taxon>Heterobranchia</taxon>
        <taxon>Euthyneura</taxon>
        <taxon>Panpulmonata</taxon>
        <taxon>Sacoglossa</taxon>
        <taxon>Placobranchoidea</taxon>
        <taxon>Plakobranchidae</taxon>
        <taxon>Elysia</taxon>
    </lineage>
</organism>
<proteinExistence type="predicted"/>